<feature type="transmembrane region" description="Helical" evidence="4">
    <location>
        <begin position="20"/>
        <end position="43"/>
    </location>
</feature>
<evidence type="ECO:0000313" key="7">
    <source>
        <dbReference type="Proteomes" id="UP000252147"/>
    </source>
</evidence>
<evidence type="ECO:0000256" key="1">
    <source>
        <dbReference type="ARBA" id="ARBA00012374"/>
    </source>
</evidence>
<feature type="transmembrane region" description="Helical" evidence="4">
    <location>
        <begin position="150"/>
        <end position="169"/>
    </location>
</feature>
<keyword evidence="4" id="KW-0812">Transmembrane</keyword>
<accession>A0A368BM72</accession>
<dbReference type="GO" id="GO:0050380">
    <property type="term" value="F:undecaprenyl-diphosphatase activity"/>
    <property type="evidence" value="ECO:0007669"/>
    <property type="project" value="UniProtKB-EC"/>
</dbReference>
<evidence type="ECO:0000259" key="5">
    <source>
        <dbReference type="SMART" id="SM00014"/>
    </source>
</evidence>
<dbReference type="Proteomes" id="UP000252147">
    <property type="component" value="Unassembled WGS sequence"/>
</dbReference>
<proteinExistence type="predicted"/>
<sequence>MSFDLVFSIWLAEIRVLETFFSFISGRVFSFSLFGIFALFMLYQKRYKDLVFVFLALIFGDLIGAQLKDLIQEPRPCFGNFEVFSNLNIVEQPCGSRLTGMPSNHALNFFLFATVLYLLTRQKVLSVALFLIASAVALSRVFLIKHLLSQVIIGAALGIMLGITFYNIYKRIR</sequence>
<feature type="domain" description="Phosphatidic acid phosphatase type 2/haloperoxidase" evidence="5">
    <location>
        <begin position="50"/>
        <end position="166"/>
    </location>
</feature>
<dbReference type="SUPFAM" id="SSF48317">
    <property type="entry name" value="Acid phosphatase/Vanadium-dependent haloperoxidase"/>
    <property type="match status" value="1"/>
</dbReference>
<gene>
    <name evidence="6" type="ORF">DBW97_02550</name>
</gene>
<feature type="transmembrane region" description="Helical" evidence="4">
    <location>
        <begin position="127"/>
        <end position="144"/>
    </location>
</feature>
<comment type="catalytic activity">
    <reaction evidence="3">
        <text>di-trans,octa-cis-undecaprenyl diphosphate + H2O = di-trans,octa-cis-undecaprenyl phosphate + phosphate + H(+)</text>
        <dbReference type="Rhea" id="RHEA:28094"/>
        <dbReference type="ChEBI" id="CHEBI:15377"/>
        <dbReference type="ChEBI" id="CHEBI:15378"/>
        <dbReference type="ChEBI" id="CHEBI:43474"/>
        <dbReference type="ChEBI" id="CHEBI:58405"/>
        <dbReference type="ChEBI" id="CHEBI:60392"/>
        <dbReference type="EC" id="3.6.1.27"/>
    </reaction>
</comment>
<organism evidence="6 7">
    <name type="scientific">SAR86 cluster bacterium</name>
    <dbReference type="NCBI Taxonomy" id="2030880"/>
    <lineage>
        <taxon>Bacteria</taxon>
        <taxon>Pseudomonadati</taxon>
        <taxon>Pseudomonadota</taxon>
        <taxon>Gammaproteobacteria</taxon>
        <taxon>SAR86 cluster</taxon>
    </lineage>
</organism>
<reference evidence="6 7" key="1">
    <citation type="journal article" date="2018" name="Microbiome">
        <title>Fine metagenomic profile of the Mediterranean stratified and mixed water columns revealed by assembly and recruitment.</title>
        <authorList>
            <person name="Haro-Moreno J.M."/>
            <person name="Lopez-Perez M."/>
            <person name="De La Torre J.R."/>
            <person name="Picazo A."/>
            <person name="Camacho A."/>
            <person name="Rodriguez-Valera F."/>
        </authorList>
    </citation>
    <scope>NUCLEOTIDE SEQUENCE [LARGE SCALE GENOMIC DNA]</scope>
    <source>
        <strain evidence="6">MED-G83</strain>
    </source>
</reference>
<evidence type="ECO:0000256" key="2">
    <source>
        <dbReference type="ARBA" id="ARBA00032707"/>
    </source>
</evidence>
<dbReference type="AlphaFoldDB" id="A0A368BM72"/>
<evidence type="ECO:0000256" key="4">
    <source>
        <dbReference type="SAM" id="Phobius"/>
    </source>
</evidence>
<keyword evidence="4" id="KW-0472">Membrane</keyword>
<feature type="transmembrane region" description="Helical" evidence="4">
    <location>
        <begin position="50"/>
        <end position="67"/>
    </location>
</feature>
<evidence type="ECO:0000256" key="3">
    <source>
        <dbReference type="ARBA" id="ARBA00047594"/>
    </source>
</evidence>
<feature type="transmembrane region" description="Helical" evidence="4">
    <location>
        <begin position="105"/>
        <end position="120"/>
    </location>
</feature>
<name>A0A368BM72_9GAMM</name>
<protein>
    <recommendedName>
        <fullName evidence="1">undecaprenyl-diphosphate phosphatase</fullName>
        <ecNumber evidence="1">3.6.1.27</ecNumber>
    </recommendedName>
    <alternativeName>
        <fullName evidence="2">Undecaprenyl pyrophosphate phosphatase</fullName>
    </alternativeName>
</protein>
<keyword evidence="4" id="KW-1133">Transmembrane helix</keyword>
<comment type="caution">
    <text evidence="6">The sequence shown here is derived from an EMBL/GenBank/DDBJ whole genome shotgun (WGS) entry which is preliminary data.</text>
</comment>
<dbReference type="PANTHER" id="PTHR14969">
    <property type="entry name" value="SPHINGOSINE-1-PHOSPHATE PHOSPHOHYDROLASE"/>
    <property type="match status" value="1"/>
</dbReference>
<evidence type="ECO:0000313" key="6">
    <source>
        <dbReference type="EMBL" id="RCL38403.1"/>
    </source>
</evidence>
<dbReference type="InterPro" id="IPR000326">
    <property type="entry name" value="PAP2/HPO"/>
</dbReference>
<dbReference type="PANTHER" id="PTHR14969:SF13">
    <property type="entry name" value="AT30094P"/>
    <property type="match status" value="1"/>
</dbReference>
<dbReference type="Gene3D" id="1.20.144.10">
    <property type="entry name" value="Phosphatidic acid phosphatase type 2/haloperoxidase"/>
    <property type="match status" value="1"/>
</dbReference>
<dbReference type="SMART" id="SM00014">
    <property type="entry name" value="acidPPc"/>
    <property type="match status" value="1"/>
</dbReference>
<dbReference type="Pfam" id="PF01569">
    <property type="entry name" value="PAP2"/>
    <property type="match status" value="1"/>
</dbReference>
<dbReference type="EC" id="3.6.1.27" evidence="1"/>
<dbReference type="InterPro" id="IPR036938">
    <property type="entry name" value="PAP2/HPO_sf"/>
</dbReference>
<dbReference type="EMBL" id="QOPD01000003">
    <property type="protein sequence ID" value="RCL38403.1"/>
    <property type="molecule type" value="Genomic_DNA"/>
</dbReference>